<dbReference type="InterPro" id="IPR002789">
    <property type="entry name" value="HerA_central"/>
</dbReference>
<accession>A0ABT6FJ99</accession>
<name>A0ABT6FJ99_9BACT</name>
<dbReference type="SUPFAM" id="SSF52540">
    <property type="entry name" value="P-loop containing nucleoside triphosphate hydrolases"/>
    <property type="match status" value="2"/>
</dbReference>
<gene>
    <name evidence="3" type="ORF">PZE19_27920</name>
</gene>
<dbReference type="Gene3D" id="3.40.50.300">
    <property type="entry name" value="P-loop containing nucleotide triphosphate hydrolases"/>
    <property type="match status" value="3"/>
</dbReference>
<feature type="domain" description="AAA+ ATPase" evidence="2">
    <location>
        <begin position="670"/>
        <end position="991"/>
    </location>
</feature>
<evidence type="ECO:0000313" key="3">
    <source>
        <dbReference type="EMBL" id="MDG3007609.1"/>
    </source>
</evidence>
<dbReference type="SMART" id="SM00382">
    <property type="entry name" value="AAA"/>
    <property type="match status" value="2"/>
</dbReference>
<evidence type="ECO:0000313" key="4">
    <source>
        <dbReference type="Proteomes" id="UP001216907"/>
    </source>
</evidence>
<dbReference type="Proteomes" id="UP001216907">
    <property type="component" value="Unassembled WGS sequence"/>
</dbReference>
<dbReference type="InterPro" id="IPR051162">
    <property type="entry name" value="T4SS_component"/>
</dbReference>
<dbReference type="InterPro" id="IPR003593">
    <property type="entry name" value="AAA+_ATPase"/>
</dbReference>
<dbReference type="EMBL" id="JARRAG010000002">
    <property type="protein sequence ID" value="MDG3007609.1"/>
    <property type="molecule type" value="Genomic_DNA"/>
</dbReference>
<keyword evidence="4" id="KW-1185">Reference proteome</keyword>
<dbReference type="PANTHER" id="PTHR30121:SF6">
    <property type="entry name" value="SLR6007 PROTEIN"/>
    <property type="match status" value="1"/>
</dbReference>
<comment type="caution">
    <text evidence="3">The sequence shown here is derived from an EMBL/GenBank/DDBJ whole genome shotgun (WGS) entry which is preliminary data.</text>
</comment>
<protein>
    <submittedName>
        <fullName evidence="3">DUF87 domain-containing protein</fullName>
    </submittedName>
</protein>
<reference evidence="3 4" key="1">
    <citation type="submission" date="2023-03" db="EMBL/GenBank/DDBJ databases">
        <title>Paludisphaera mucosa sp. nov. a novel planctomycete from northern fen.</title>
        <authorList>
            <person name="Ivanova A."/>
        </authorList>
    </citation>
    <scope>NUCLEOTIDE SEQUENCE [LARGE SCALE GENOMIC DNA]</scope>
    <source>
        <strain evidence="3 4">Pla2</strain>
    </source>
</reference>
<sequence length="1065" mass="116032">MNGLDVLRSVDFDWAVRLNDVWGRPASDVPELHANLRAAFGRKLDDMERAQGPGSPLGWALTGAGGTGKTHLLGAFRREAARRGHPFIMVDLTDVRNFWACVLQGYVHSLQKQIEDDVPQYRWILGHIIEKLGPNRPVAEVLKTLADHKSDDLRGDVNKVLGAMNRVWPEQTMKYQNVIRAVICMNSDDFTTSNQGQTWLQGQALEPEDRRALGFTAEAEPPRSIIEALSWFLSLSGPAILAFDQLDPIVTQLHFRRQGDGSTEERATAEAIIAEIGGGLGALRDVTRATLTVVSCIETTWDFLGESVLRAALDRFEEPFRLLIVQTAEVARAIVQGRLAPAFRAAGFTPPYPSHPFRPEAFEGSVADNPREILKRCHSHVQKCLRDGEVVELTAFDRAGAACACEGRPIPRGRLDQEFEALREQADPGRILEEKHDDERLAPLIRSGLRCLILEAPEAPDVDATVDETFTGGAKTAPLHARLRRTFHREDEREEHFCVRAIQASNANAYQSRLTSALTTSGIDRSLPFRRLAVVRSIAAPGGAKTVEQTARFESLGGVFLRPSEDELRTLHALHELRARNEPEFLPWLRARRPASDLALLRGIVGDAFTPAAPPAHAPTNGEAARPRPVAEPPASTGERASSSAPSIPLGRRVVGGTLGDPFELPIALLEKHTLVIAGAGSGKTVLLKRLVEEAALAGVPSIVVDCANDLAALDERWGSPPPDWGDDDRRKADAYHVAGRVVVWTPNRAEGNPLWFEPLPDLAALAEDREELDAAVQCVVESLGPVVAKGRSQSSAYKLGVLADVLRYLARRGGGGRIQELIEVLQDLPPEAGSGISTQGKLAVQMADALLAEMATDPLLRTRGTPFDPDRLLGSSRLADPARVSVVSLVGLPSLAAQQRFLNQLAMTLFSWIKKNPDPGERPLRGLLVIDEARDFVPSMRSSTCRESLLRLGAQARKYHLGLVFATQNPKDVDAKLVGNCSTHIYGKMNSPAAIEAVRDLIRQKGGSGDDVSRLTAGRFYVHNADAGLAAPLKVQSPLCLSRHPANPLDEPTIVAKAAACRRR</sequence>
<dbReference type="PANTHER" id="PTHR30121">
    <property type="entry name" value="UNCHARACTERIZED PROTEIN YJGR-RELATED"/>
    <property type="match status" value="1"/>
</dbReference>
<organism evidence="3 4">
    <name type="scientific">Paludisphaera mucosa</name>
    <dbReference type="NCBI Taxonomy" id="3030827"/>
    <lineage>
        <taxon>Bacteria</taxon>
        <taxon>Pseudomonadati</taxon>
        <taxon>Planctomycetota</taxon>
        <taxon>Planctomycetia</taxon>
        <taxon>Isosphaerales</taxon>
        <taxon>Isosphaeraceae</taxon>
        <taxon>Paludisphaera</taxon>
    </lineage>
</organism>
<feature type="region of interest" description="Disordered" evidence="1">
    <location>
        <begin position="612"/>
        <end position="649"/>
    </location>
</feature>
<feature type="domain" description="AAA+ ATPase" evidence="2">
    <location>
        <begin position="55"/>
        <end position="533"/>
    </location>
</feature>
<evidence type="ECO:0000256" key="1">
    <source>
        <dbReference type="SAM" id="MobiDB-lite"/>
    </source>
</evidence>
<dbReference type="InterPro" id="IPR027417">
    <property type="entry name" value="P-loop_NTPase"/>
</dbReference>
<dbReference type="Pfam" id="PF01935">
    <property type="entry name" value="DUF87"/>
    <property type="match status" value="1"/>
</dbReference>
<evidence type="ECO:0000259" key="2">
    <source>
        <dbReference type="SMART" id="SM00382"/>
    </source>
</evidence>
<dbReference type="RefSeq" id="WP_277863883.1">
    <property type="nucleotide sequence ID" value="NZ_JARRAG010000002.1"/>
</dbReference>
<proteinExistence type="predicted"/>